<protein>
    <submittedName>
        <fullName evidence="1">Uncharacterized protein</fullName>
    </submittedName>
</protein>
<dbReference type="AlphaFoldDB" id="A0A7C4M1E4"/>
<proteinExistence type="predicted"/>
<reference evidence="1" key="1">
    <citation type="journal article" date="2020" name="mSystems">
        <title>Genome- and Community-Level Interaction Insights into Carbon Utilization and Element Cycling Functions of Hydrothermarchaeota in Hydrothermal Sediment.</title>
        <authorList>
            <person name="Zhou Z."/>
            <person name="Liu Y."/>
            <person name="Xu W."/>
            <person name="Pan J."/>
            <person name="Luo Z.H."/>
            <person name="Li M."/>
        </authorList>
    </citation>
    <scope>NUCLEOTIDE SEQUENCE [LARGE SCALE GENOMIC DNA]</scope>
    <source>
        <strain evidence="1">SpSt-579</strain>
    </source>
</reference>
<evidence type="ECO:0000313" key="1">
    <source>
        <dbReference type="EMBL" id="HGT70751.1"/>
    </source>
</evidence>
<comment type="caution">
    <text evidence="1">The sequence shown here is derived from an EMBL/GenBank/DDBJ whole genome shotgun (WGS) entry which is preliminary data.</text>
</comment>
<accession>A0A7C4M1E4</accession>
<dbReference type="EMBL" id="DSYQ01000002">
    <property type="protein sequence ID" value="HGT70751.1"/>
    <property type="molecule type" value="Genomic_DNA"/>
</dbReference>
<gene>
    <name evidence="1" type="ORF">ENT43_00640</name>
</gene>
<sequence length="148" mass="16624">MLSSEKCPYCGSIKDKEEEFCVKCRSIKKDLTNGIIKDIRGHSFITPGGNMISVISGLIWGKLNVVDINSREIMKMALKDVVFIHTHRDRKFNSCVMAVSGMESEKGFIYCVECGDGFDIPSYLFSKKTPAGVIIKYLVGKWKEENNS</sequence>
<organism evidence="1">
    <name type="scientific">candidate division CPR3 bacterium</name>
    <dbReference type="NCBI Taxonomy" id="2268181"/>
    <lineage>
        <taxon>Bacteria</taxon>
        <taxon>Bacteria division CPR3</taxon>
    </lineage>
</organism>
<name>A0A7C4M1E4_UNCC3</name>